<evidence type="ECO:0000256" key="3">
    <source>
        <dbReference type="ARBA" id="ARBA00023315"/>
    </source>
</evidence>
<keyword evidence="2 5" id="KW-0808">Transferase</keyword>
<proteinExistence type="predicted"/>
<dbReference type="InterPro" id="IPR023213">
    <property type="entry name" value="CAT-like_dom_sf"/>
</dbReference>
<dbReference type="GO" id="GO:0004742">
    <property type="term" value="F:dihydrolipoyllysine-residue acetyltransferase activity"/>
    <property type="evidence" value="ECO:0007669"/>
    <property type="project" value="UniProtKB-EC"/>
</dbReference>
<gene>
    <name evidence="5" type="primary">aceF_2</name>
    <name evidence="5" type="ORF">NCTC12123_05413</name>
</gene>
<evidence type="ECO:0000259" key="4">
    <source>
        <dbReference type="Pfam" id="PF00198"/>
    </source>
</evidence>
<evidence type="ECO:0000313" key="6">
    <source>
        <dbReference type="Proteomes" id="UP000255163"/>
    </source>
</evidence>
<dbReference type="Proteomes" id="UP000255163">
    <property type="component" value="Unassembled WGS sequence"/>
</dbReference>
<dbReference type="GO" id="GO:0006086">
    <property type="term" value="P:pyruvate decarboxylation to acetyl-CoA"/>
    <property type="evidence" value="ECO:0007669"/>
    <property type="project" value="TreeGrafter"/>
</dbReference>
<dbReference type="GO" id="GO:0005737">
    <property type="term" value="C:cytoplasm"/>
    <property type="evidence" value="ECO:0007669"/>
    <property type="project" value="TreeGrafter"/>
</dbReference>
<reference evidence="5 6" key="1">
    <citation type="submission" date="2018-06" db="EMBL/GenBank/DDBJ databases">
        <authorList>
            <consortium name="Pathogen Informatics"/>
            <person name="Doyle S."/>
        </authorList>
    </citation>
    <scope>NUCLEOTIDE SEQUENCE [LARGE SCALE GENOMIC DNA]</scope>
    <source>
        <strain evidence="5 6">NCTC12123</strain>
    </source>
</reference>
<dbReference type="Gene3D" id="3.30.559.10">
    <property type="entry name" value="Chloramphenicol acetyltransferase-like domain"/>
    <property type="match status" value="1"/>
</dbReference>
<dbReference type="PANTHER" id="PTHR43178:SF2">
    <property type="entry name" value="DIHYDROLIPOYLLYSINE-RESIDUE ACETYLTRANSFERASE COMPONENT OF PYRUVATE DEHYDROGENASE COMPLEX"/>
    <property type="match status" value="1"/>
</dbReference>
<dbReference type="AlphaFoldDB" id="A0A376FKH8"/>
<sequence>MKAVAAALEQMPRFNSSLSEDGQKLTLKKYINIGVAVDTPNGLVVPVFKDVNKKEHH</sequence>
<dbReference type="InterPro" id="IPR001078">
    <property type="entry name" value="2-oxoacid_DH_actylTfrase"/>
</dbReference>
<evidence type="ECO:0000256" key="2">
    <source>
        <dbReference type="ARBA" id="ARBA00022679"/>
    </source>
</evidence>
<evidence type="ECO:0000313" key="5">
    <source>
        <dbReference type="EMBL" id="STD26101.1"/>
    </source>
</evidence>
<accession>A0A376FKH8</accession>
<name>A0A376FKH8_ENTAS</name>
<protein>
    <submittedName>
        <fullName evidence="5">Pyruvate dehydrogenase complex dihydrolipoamide acetyltransferase, long form</fullName>
        <ecNumber evidence="5">2.3.1.12</ecNumber>
    </submittedName>
</protein>
<comment type="cofactor">
    <cofactor evidence="1">
        <name>(R)-lipoate</name>
        <dbReference type="ChEBI" id="CHEBI:83088"/>
    </cofactor>
</comment>
<evidence type="ECO:0000256" key="1">
    <source>
        <dbReference type="ARBA" id="ARBA00001938"/>
    </source>
</evidence>
<dbReference type="SUPFAM" id="SSF52777">
    <property type="entry name" value="CoA-dependent acyltransferases"/>
    <property type="match status" value="1"/>
</dbReference>
<dbReference type="InterPro" id="IPR050743">
    <property type="entry name" value="2-oxoacid_DH_E2_comp"/>
</dbReference>
<keyword evidence="5" id="KW-0670">Pyruvate</keyword>
<organism evidence="5 6">
    <name type="scientific">Enterobacter asburiae</name>
    <dbReference type="NCBI Taxonomy" id="61645"/>
    <lineage>
        <taxon>Bacteria</taxon>
        <taxon>Pseudomonadati</taxon>
        <taxon>Pseudomonadota</taxon>
        <taxon>Gammaproteobacteria</taxon>
        <taxon>Enterobacterales</taxon>
        <taxon>Enterobacteriaceae</taxon>
        <taxon>Enterobacter</taxon>
        <taxon>Enterobacter cloacae complex</taxon>
    </lineage>
</organism>
<keyword evidence="3 5" id="KW-0012">Acyltransferase</keyword>
<dbReference type="Pfam" id="PF00198">
    <property type="entry name" value="2-oxoacid_dh"/>
    <property type="match status" value="1"/>
</dbReference>
<dbReference type="EMBL" id="UFYI01000007">
    <property type="protein sequence ID" value="STD26101.1"/>
    <property type="molecule type" value="Genomic_DNA"/>
</dbReference>
<dbReference type="GO" id="GO:0031405">
    <property type="term" value="F:lipoic acid binding"/>
    <property type="evidence" value="ECO:0007669"/>
    <property type="project" value="TreeGrafter"/>
</dbReference>
<feature type="domain" description="2-oxoacid dehydrogenase acyltransferase catalytic" evidence="4">
    <location>
        <begin position="1"/>
        <end position="55"/>
    </location>
</feature>
<dbReference type="EC" id="2.3.1.12" evidence="5"/>
<dbReference type="PANTHER" id="PTHR43178">
    <property type="entry name" value="DIHYDROLIPOAMIDE ACETYLTRANSFERASE COMPONENT OF PYRUVATE DEHYDROGENASE COMPLEX"/>
    <property type="match status" value="1"/>
</dbReference>